<keyword evidence="2" id="KW-1185">Reference proteome</keyword>
<dbReference type="Proteomes" id="UP001592581">
    <property type="component" value="Unassembled WGS sequence"/>
</dbReference>
<proteinExistence type="predicted"/>
<dbReference type="EMBL" id="JBEUKS010000004">
    <property type="protein sequence ID" value="MFC1439420.1"/>
    <property type="molecule type" value="Genomic_DNA"/>
</dbReference>
<reference evidence="1 2" key="1">
    <citation type="submission" date="2024-06" db="EMBL/GenBank/DDBJ databases">
        <authorList>
            <person name="Lee S.D."/>
        </authorList>
    </citation>
    <scope>NUCLEOTIDE SEQUENCE [LARGE SCALE GENOMIC DNA]</scope>
    <source>
        <strain evidence="1 2">N1-10</strain>
    </source>
</reference>
<evidence type="ECO:0000313" key="2">
    <source>
        <dbReference type="Proteomes" id="UP001592581"/>
    </source>
</evidence>
<evidence type="ECO:0000313" key="1">
    <source>
        <dbReference type="EMBL" id="MFC1439420.1"/>
    </source>
</evidence>
<dbReference type="RefSeq" id="WP_380564841.1">
    <property type="nucleotide sequence ID" value="NZ_JBEUKS010000004.1"/>
</dbReference>
<sequence>MVGRLHSAHPGTAPRAMAVFHNLAIGVLQPLGADNIPKTTQSIHDNPERALPLLVIIND</sequence>
<name>A0ABV6XMF0_9ACTN</name>
<organism evidence="1 2">
    <name type="scientific">Streptacidiphilus jeojiensis</name>
    <dbReference type="NCBI Taxonomy" id="3229225"/>
    <lineage>
        <taxon>Bacteria</taxon>
        <taxon>Bacillati</taxon>
        <taxon>Actinomycetota</taxon>
        <taxon>Actinomycetes</taxon>
        <taxon>Kitasatosporales</taxon>
        <taxon>Streptomycetaceae</taxon>
        <taxon>Streptacidiphilus</taxon>
    </lineage>
</organism>
<gene>
    <name evidence="1" type="ORF">ABUW04_14250</name>
</gene>
<comment type="caution">
    <text evidence="1">The sequence shown here is derived from an EMBL/GenBank/DDBJ whole genome shotgun (WGS) entry which is preliminary data.</text>
</comment>
<accession>A0ABV6XMF0</accession>
<protein>
    <submittedName>
        <fullName evidence="1">Uncharacterized protein</fullName>
    </submittedName>
</protein>